<dbReference type="InterPro" id="IPR003968">
    <property type="entry name" value="K_chnl_volt-dep_Kv"/>
</dbReference>
<dbReference type="InterPro" id="IPR012337">
    <property type="entry name" value="RNaseH-like_sf"/>
</dbReference>
<dbReference type="GO" id="GO:0005249">
    <property type="term" value="F:voltage-gated potassium channel activity"/>
    <property type="evidence" value="ECO:0007669"/>
    <property type="project" value="InterPro"/>
</dbReference>
<protein>
    <recommendedName>
        <fullName evidence="2">RNA-directed DNA polymerase</fullName>
        <ecNumber evidence="2">2.7.7.49</ecNumber>
    </recommendedName>
</protein>
<dbReference type="PANTHER" id="PTHR37984:SF5">
    <property type="entry name" value="PROTEIN NYNRIN-LIKE"/>
    <property type="match status" value="1"/>
</dbReference>
<dbReference type="Pfam" id="PF17921">
    <property type="entry name" value="Integrase_H2C2"/>
    <property type="match status" value="1"/>
</dbReference>
<dbReference type="Gene3D" id="1.10.340.70">
    <property type="match status" value="1"/>
</dbReference>
<keyword evidence="5" id="KW-0540">Nuclease</keyword>
<dbReference type="GO" id="GO:0042575">
    <property type="term" value="C:DNA polymerase complex"/>
    <property type="evidence" value="ECO:0007669"/>
    <property type="project" value="UniProtKB-ARBA"/>
</dbReference>
<keyword evidence="9 12" id="KW-0472">Membrane</keyword>
<feature type="region of interest" description="Disordered" evidence="11">
    <location>
        <begin position="504"/>
        <end position="535"/>
    </location>
</feature>
<dbReference type="InterPro" id="IPR041588">
    <property type="entry name" value="Integrase_H2C2"/>
</dbReference>
<evidence type="ECO:0000256" key="5">
    <source>
        <dbReference type="ARBA" id="ARBA00022722"/>
    </source>
</evidence>
<dbReference type="Gene3D" id="3.30.420.10">
    <property type="entry name" value="Ribonuclease H-like superfamily/Ribonuclease H"/>
    <property type="match status" value="1"/>
</dbReference>
<dbReference type="AlphaFoldDB" id="A0A8S4FMG8"/>
<dbReference type="FunFam" id="1.10.340.70:FF:000004">
    <property type="entry name" value="Retrovirus-related Pol polyprotein from transposon 297-like Protein"/>
    <property type="match status" value="1"/>
</dbReference>
<evidence type="ECO:0000313" key="15">
    <source>
        <dbReference type="Proteomes" id="UP000653454"/>
    </source>
</evidence>
<dbReference type="GO" id="GO:0008076">
    <property type="term" value="C:voltage-gated potassium channel complex"/>
    <property type="evidence" value="ECO:0007669"/>
    <property type="project" value="InterPro"/>
</dbReference>
<dbReference type="InterPro" id="IPR001584">
    <property type="entry name" value="Integrase_cat-core"/>
</dbReference>
<dbReference type="PRINTS" id="PR00169">
    <property type="entry name" value="KCHANNEL"/>
</dbReference>
<dbReference type="FunFam" id="3.10.20.370:FF:000001">
    <property type="entry name" value="Retrovirus-related Pol polyprotein from transposon 17.6-like protein"/>
    <property type="match status" value="1"/>
</dbReference>
<dbReference type="InterPro" id="IPR005821">
    <property type="entry name" value="Ion_trans_dom"/>
</dbReference>
<evidence type="ECO:0000256" key="8">
    <source>
        <dbReference type="ARBA" id="ARBA00022989"/>
    </source>
</evidence>
<evidence type="ECO:0000256" key="7">
    <source>
        <dbReference type="ARBA" id="ARBA00022918"/>
    </source>
</evidence>
<keyword evidence="3 12" id="KW-0812">Transmembrane</keyword>
<dbReference type="PROSITE" id="PS50994">
    <property type="entry name" value="INTEGRASE"/>
    <property type="match status" value="1"/>
</dbReference>
<dbReference type="GO" id="GO:0004519">
    <property type="term" value="F:endonuclease activity"/>
    <property type="evidence" value="ECO:0007669"/>
    <property type="project" value="UniProtKB-KW"/>
</dbReference>
<evidence type="ECO:0000313" key="14">
    <source>
        <dbReference type="EMBL" id="CAG9129502.1"/>
    </source>
</evidence>
<keyword evidence="6" id="KW-0255">Endonuclease</keyword>
<dbReference type="EC" id="2.7.7.49" evidence="2"/>
<evidence type="ECO:0000256" key="10">
    <source>
        <dbReference type="ARBA" id="ARBA00023268"/>
    </source>
</evidence>
<evidence type="ECO:0000256" key="12">
    <source>
        <dbReference type="SAM" id="Phobius"/>
    </source>
</evidence>
<dbReference type="SUPFAM" id="SSF56672">
    <property type="entry name" value="DNA/RNA polymerases"/>
    <property type="match status" value="1"/>
</dbReference>
<dbReference type="InterPro" id="IPR050951">
    <property type="entry name" value="Retrovirus_Pol_polyprotein"/>
</dbReference>
<keyword evidence="15" id="KW-1185">Reference proteome</keyword>
<keyword evidence="10" id="KW-0511">Multifunctional enzyme</keyword>
<organism evidence="14 15">
    <name type="scientific">Plutella xylostella</name>
    <name type="common">Diamondback moth</name>
    <name type="synonym">Plutella maculipennis</name>
    <dbReference type="NCBI Taxonomy" id="51655"/>
    <lineage>
        <taxon>Eukaryota</taxon>
        <taxon>Metazoa</taxon>
        <taxon>Ecdysozoa</taxon>
        <taxon>Arthropoda</taxon>
        <taxon>Hexapoda</taxon>
        <taxon>Insecta</taxon>
        <taxon>Pterygota</taxon>
        <taxon>Neoptera</taxon>
        <taxon>Endopterygota</taxon>
        <taxon>Lepidoptera</taxon>
        <taxon>Glossata</taxon>
        <taxon>Ditrysia</taxon>
        <taxon>Yponomeutoidea</taxon>
        <taxon>Plutellidae</taxon>
        <taxon>Plutella</taxon>
    </lineage>
</organism>
<dbReference type="PANTHER" id="PTHR37984">
    <property type="entry name" value="PROTEIN CBG26694"/>
    <property type="match status" value="1"/>
</dbReference>
<feature type="transmembrane region" description="Helical" evidence="12">
    <location>
        <begin position="665"/>
        <end position="686"/>
    </location>
</feature>
<dbReference type="Pfam" id="PF00665">
    <property type="entry name" value="rve"/>
    <property type="match status" value="1"/>
</dbReference>
<dbReference type="Pfam" id="PF17919">
    <property type="entry name" value="RT_RNaseH_2"/>
    <property type="match status" value="1"/>
</dbReference>
<accession>A0A8S4FMG8</accession>
<dbReference type="EMBL" id="CAJHNJ030000038">
    <property type="protein sequence ID" value="CAG9129502.1"/>
    <property type="molecule type" value="Genomic_DNA"/>
</dbReference>
<dbReference type="SUPFAM" id="SSF53098">
    <property type="entry name" value="Ribonuclease H-like"/>
    <property type="match status" value="1"/>
</dbReference>
<dbReference type="Gene3D" id="1.10.287.70">
    <property type="match status" value="1"/>
</dbReference>
<dbReference type="InterPro" id="IPR041577">
    <property type="entry name" value="RT_RNaseH_2"/>
</dbReference>
<feature type="domain" description="Integrase catalytic" evidence="13">
    <location>
        <begin position="328"/>
        <end position="485"/>
    </location>
</feature>
<dbReference type="SUPFAM" id="SSF81324">
    <property type="entry name" value="Voltage-gated potassium channels"/>
    <property type="match status" value="1"/>
</dbReference>
<comment type="caution">
    <text evidence="14">The sequence shown here is derived from an EMBL/GenBank/DDBJ whole genome shotgun (WGS) entry which is preliminary data.</text>
</comment>
<name>A0A8S4FMG8_PLUXY</name>
<evidence type="ECO:0000259" key="13">
    <source>
        <dbReference type="PROSITE" id="PS50994"/>
    </source>
</evidence>
<dbReference type="InterPro" id="IPR043502">
    <property type="entry name" value="DNA/RNA_pol_sf"/>
</dbReference>
<dbReference type="GO" id="GO:0003964">
    <property type="term" value="F:RNA-directed DNA polymerase activity"/>
    <property type="evidence" value="ECO:0007669"/>
    <property type="project" value="UniProtKB-KW"/>
</dbReference>
<evidence type="ECO:0000256" key="9">
    <source>
        <dbReference type="ARBA" id="ARBA00023136"/>
    </source>
</evidence>
<dbReference type="Gene3D" id="1.10.287.930">
    <property type="entry name" value="Mammalian shaker kv1.2 potassium channel- beta subunit complex"/>
    <property type="match status" value="1"/>
</dbReference>
<evidence type="ECO:0000256" key="11">
    <source>
        <dbReference type="SAM" id="MobiDB-lite"/>
    </source>
</evidence>
<evidence type="ECO:0000256" key="6">
    <source>
        <dbReference type="ARBA" id="ARBA00022759"/>
    </source>
</evidence>
<dbReference type="Proteomes" id="UP000653454">
    <property type="component" value="Unassembled WGS sequence"/>
</dbReference>
<dbReference type="GO" id="GO:0003676">
    <property type="term" value="F:nucleic acid binding"/>
    <property type="evidence" value="ECO:0007669"/>
    <property type="project" value="InterPro"/>
</dbReference>
<dbReference type="GO" id="GO:0015074">
    <property type="term" value="P:DNA integration"/>
    <property type="evidence" value="ECO:0007669"/>
    <property type="project" value="InterPro"/>
</dbReference>
<proteinExistence type="predicted"/>
<keyword evidence="4" id="KW-0808">Transferase</keyword>
<gene>
    <name evidence="14" type="ORF">PLXY2_LOCUS9631</name>
</gene>
<evidence type="ECO:0000256" key="2">
    <source>
        <dbReference type="ARBA" id="ARBA00012493"/>
    </source>
</evidence>
<sequence>MSPLHELLKAGAAWQWGARQRQAVAAVRRELASERVLAHFDPAAQLVLAVDAGPHGLGAVLLQRAQDGSERPLAYGSRSLNASERNYSQIQKEATAIIFGVKRFHQYLYGRSDPFILQTDHRPLVSIFNQNSGISVTTALRLQRYAIILSAYNYVIQYTSSANNVVADYFSRAPVAETVSDSDREFDMYTSLKFLDESTPAVLLDDIKRATDNDEVLKIVIKYMQHGWPRSVRCQSVLPYFRCKADLQYENGYLLRGHKVIIPSSLRERMLVELHSTHLGVVKMKCNARARMWWPGIDADIERCAGACGTCVSVRAAPPREPPAPWPRPAGPWQRVHIDYMSLGQSVYLVVVDSYSKWVECLLMNNGTATSALISKLKYLFSVFGICNTLVSDNDAKINSSQFREFCSNNGIKYMTSPIYHPASNGQAENAVRTCKRMIKCAISDNLPQTIICERLLEYLFVYRNTEHCVTVHTEAPVPSAVAADPPVEQIVEEEGHVECERGISVPNTSGQLDPPLTPPRQADRPLTPTSPPRSMISCGSHSNCDRLYKTCGRLGCAAETAVTMTCSARVPLHRYPSRYPLSSWVAPNIIEFIKSPVNLIDFIATLSFYMDVVVEITEVRKNVDRADILEFISIIKILRLFKLTRHSPGLKILVHTFKASAKELTLLVFFLVLGIVIFASLVYYAEKSQPQTNHPMMDKLEDQISK</sequence>
<keyword evidence="7" id="KW-0695">RNA-directed DNA polymerase</keyword>
<dbReference type="Gene3D" id="3.10.20.370">
    <property type="match status" value="1"/>
</dbReference>
<evidence type="ECO:0000256" key="4">
    <source>
        <dbReference type="ARBA" id="ARBA00022695"/>
    </source>
</evidence>
<evidence type="ECO:0000256" key="1">
    <source>
        <dbReference type="ARBA" id="ARBA00004141"/>
    </source>
</evidence>
<keyword evidence="6" id="KW-0378">Hydrolase</keyword>
<evidence type="ECO:0000256" key="3">
    <source>
        <dbReference type="ARBA" id="ARBA00022692"/>
    </source>
</evidence>
<dbReference type="Pfam" id="PF00520">
    <property type="entry name" value="Ion_trans"/>
    <property type="match status" value="1"/>
</dbReference>
<dbReference type="CDD" id="cd09274">
    <property type="entry name" value="RNase_HI_RT_Ty3"/>
    <property type="match status" value="1"/>
</dbReference>
<reference evidence="14" key="1">
    <citation type="submission" date="2020-11" db="EMBL/GenBank/DDBJ databases">
        <authorList>
            <person name="Whiteford S."/>
        </authorList>
    </citation>
    <scope>NUCLEOTIDE SEQUENCE</scope>
</reference>
<keyword evidence="8 12" id="KW-1133">Transmembrane helix</keyword>
<comment type="subcellular location">
    <subcellularLocation>
        <location evidence="1">Membrane</location>
        <topology evidence="1">Multi-pass membrane protein</topology>
    </subcellularLocation>
</comment>
<dbReference type="InterPro" id="IPR036397">
    <property type="entry name" value="RNaseH_sf"/>
</dbReference>
<keyword evidence="4" id="KW-0548">Nucleotidyltransferase</keyword>
<dbReference type="PRINTS" id="PR01491">
    <property type="entry name" value="KVCHANNEL"/>
</dbReference>